<dbReference type="Pfam" id="PF02518">
    <property type="entry name" value="HATPase_c"/>
    <property type="match status" value="1"/>
</dbReference>
<evidence type="ECO:0000259" key="17">
    <source>
        <dbReference type="PROSITE" id="PS50885"/>
    </source>
</evidence>
<dbReference type="PANTHER" id="PTHR43047">
    <property type="entry name" value="TWO-COMPONENT HISTIDINE PROTEIN KINASE"/>
    <property type="match status" value="1"/>
</dbReference>
<dbReference type="InterPro" id="IPR036890">
    <property type="entry name" value="HATPase_C_sf"/>
</dbReference>
<keyword evidence="11 15" id="KW-1133">Transmembrane helix</keyword>
<dbReference type="SUPFAM" id="SSF55874">
    <property type="entry name" value="ATPase domain of HSP90 chaperone/DNA topoisomerase II/histidine kinase"/>
    <property type="match status" value="1"/>
</dbReference>
<dbReference type="SMART" id="SM00388">
    <property type="entry name" value="HisKA"/>
    <property type="match status" value="1"/>
</dbReference>
<evidence type="ECO:0000256" key="5">
    <source>
        <dbReference type="ARBA" id="ARBA00022553"/>
    </source>
</evidence>
<protein>
    <recommendedName>
        <fullName evidence="3">histidine kinase</fullName>
        <ecNumber evidence="3">2.7.13.3</ecNumber>
    </recommendedName>
</protein>
<gene>
    <name evidence="18" type="ORF">TISLANDTSLP1_20620</name>
</gene>
<evidence type="ECO:0000313" key="19">
    <source>
        <dbReference type="Proteomes" id="UP001144297"/>
    </source>
</evidence>
<dbReference type="PANTHER" id="PTHR43047:SF63">
    <property type="entry name" value="HISTIDINE KINASE"/>
    <property type="match status" value="1"/>
</dbReference>
<dbReference type="PROSITE" id="PS50109">
    <property type="entry name" value="HIS_KIN"/>
    <property type="match status" value="1"/>
</dbReference>
<evidence type="ECO:0000256" key="13">
    <source>
        <dbReference type="ARBA" id="ARBA00023136"/>
    </source>
</evidence>
<dbReference type="InterPro" id="IPR003594">
    <property type="entry name" value="HATPase_dom"/>
</dbReference>
<evidence type="ECO:0000256" key="7">
    <source>
        <dbReference type="ARBA" id="ARBA00022692"/>
    </source>
</evidence>
<comment type="subcellular location">
    <subcellularLocation>
        <location evidence="2">Cell membrane</location>
        <topology evidence="2">Multi-pass membrane protein</topology>
    </subcellularLocation>
</comment>
<dbReference type="FunFam" id="1.10.287.130:FF:000038">
    <property type="entry name" value="Sensory transduction histidine kinase"/>
    <property type="match status" value="1"/>
</dbReference>
<dbReference type="GO" id="GO:0005886">
    <property type="term" value="C:plasma membrane"/>
    <property type="evidence" value="ECO:0007669"/>
    <property type="project" value="UniProtKB-SubCell"/>
</dbReference>
<evidence type="ECO:0000256" key="9">
    <source>
        <dbReference type="ARBA" id="ARBA00022777"/>
    </source>
</evidence>
<dbReference type="Gene3D" id="3.30.450.20">
    <property type="entry name" value="PAS domain"/>
    <property type="match status" value="1"/>
</dbReference>
<dbReference type="GO" id="GO:0009927">
    <property type="term" value="F:histidine phosphotransfer kinase activity"/>
    <property type="evidence" value="ECO:0007669"/>
    <property type="project" value="TreeGrafter"/>
</dbReference>
<accession>A0A9W6GFK8</accession>
<keyword evidence="19" id="KW-1185">Reference proteome</keyword>
<dbReference type="CDD" id="cd16922">
    <property type="entry name" value="HATPase_EvgS-ArcB-TorS-like"/>
    <property type="match status" value="1"/>
</dbReference>
<dbReference type="PRINTS" id="PR00344">
    <property type="entry name" value="BCTRLSENSOR"/>
</dbReference>
<evidence type="ECO:0000256" key="11">
    <source>
        <dbReference type="ARBA" id="ARBA00022989"/>
    </source>
</evidence>
<keyword evidence="5" id="KW-0597">Phosphoprotein</keyword>
<dbReference type="SUPFAM" id="SSF47384">
    <property type="entry name" value="Homodimeric domain of signal transducing histidine kinase"/>
    <property type="match status" value="1"/>
</dbReference>
<dbReference type="CDD" id="cd12914">
    <property type="entry name" value="PDC1_DGC_like"/>
    <property type="match status" value="1"/>
</dbReference>
<dbReference type="PROSITE" id="PS50885">
    <property type="entry name" value="HAMP"/>
    <property type="match status" value="1"/>
</dbReference>
<dbReference type="FunFam" id="3.30.565.10:FF:000023">
    <property type="entry name" value="PAS domain-containing sensor histidine kinase"/>
    <property type="match status" value="1"/>
</dbReference>
<comment type="catalytic activity">
    <reaction evidence="1">
        <text>ATP + protein L-histidine = ADP + protein N-phospho-L-histidine.</text>
        <dbReference type="EC" id="2.7.13.3"/>
    </reaction>
</comment>
<evidence type="ECO:0000256" key="8">
    <source>
        <dbReference type="ARBA" id="ARBA00022741"/>
    </source>
</evidence>
<dbReference type="Proteomes" id="UP001144297">
    <property type="component" value="Unassembled WGS sequence"/>
</dbReference>
<keyword evidence="13 15" id="KW-0472">Membrane</keyword>
<evidence type="ECO:0000256" key="3">
    <source>
        <dbReference type="ARBA" id="ARBA00012438"/>
    </source>
</evidence>
<evidence type="ECO:0000256" key="4">
    <source>
        <dbReference type="ARBA" id="ARBA00022475"/>
    </source>
</evidence>
<dbReference type="CDD" id="cd00082">
    <property type="entry name" value="HisKA"/>
    <property type="match status" value="1"/>
</dbReference>
<evidence type="ECO:0000256" key="12">
    <source>
        <dbReference type="ARBA" id="ARBA00023012"/>
    </source>
</evidence>
<dbReference type="GO" id="GO:0005524">
    <property type="term" value="F:ATP binding"/>
    <property type="evidence" value="ECO:0007669"/>
    <property type="project" value="UniProtKB-KW"/>
</dbReference>
<keyword evidence="9 18" id="KW-0418">Kinase</keyword>
<dbReference type="InterPro" id="IPR004358">
    <property type="entry name" value="Sig_transdc_His_kin-like_C"/>
</dbReference>
<dbReference type="Gene3D" id="1.10.287.130">
    <property type="match status" value="1"/>
</dbReference>
<evidence type="ECO:0000256" key="14">
    <source>
        <dbReference type="SAM" id="Coils"/>
    </source>
</evidence>
<dbReference type="InterPro" id="IPR036097">
    <property type="entry name" value="HisK_dim/P_sf"/>
</dbReference>
<evidence type="ECO:0000256" key="15">
    <source>
        <dbReference type="SAM" id="Phobius"/>
    </source>
</evidence>
<reference evidence="18" key="1">
    <citation type="submission" date="2022-12" db="EMBL/GenBank/DDBJ databases">
        <title>Reference genome sequencing for broad-spectrum identification of bacterial and archaeal isolates by mass spectrometry.</title>
        <authorList>
            <person name="Sekiguchi Y."/>
            <person name="Tourlousse D.M."/>
        </authorList>
    </citation>
    <scope>NUCLEOTIDE SEQUENCE</scope>
    <source>
        <strain evidence="18">TSL-P1</strain>
    </source>
</reference>
<dbReference type="Pfam" id="PF02743">
    <property type="entry name" value="dCache_1"/>
    <property type="match status" value="1"/>
</dbReference>
<dbReference type="GO" id="GO:0000155">
    <property type="term" value="F:phosphorelay sensor kinase activity"/>
    <property type="evidence" value="ECO:0007669"/>
    <property type="project" value="InterPro"/>
</dbReference>
<feature type="domain" description="HAMP" evidence="17">
    <location>
        <begin position="308"/>
        <end position="361"/>
    </location>
</feature>
<dbReference type="Gene3D" id="3.30.565.10">
    <property type="entry name" value="Histidine kinase-like ATPase, C-terminal domain"/>
    <property type="match status" value="1"/>
</dbReference>
<evidence type="ECO:0000256" key="1">
    <source>
        <dbReference type="ARBA" id="ARBA00000085"/>
    </source>
</evidence>
<dbReference type="EC" id="2.7.13.3" evidence="3"/>
<dbReference type="AlphaFoldDB" id="A0A9W6GFK8"/>
<feature type="domain" description="Histidine kinase" evidence="16">
    <location>
        <begin position="394"/>
        <end position="614"/>
    </location>
</feature>
<organism evidence="18 19">
    <name type="scientific">Thermodesulfovibrio yellowstonii</name>
    <dbReference type="NCBI Taxonomy" id="28262"/>
    <lineage>
        <taxon>Bacteria</taxon>
        <taxon>Pseudomonadati</taxon>
        <taxon>Nitrospirota</taxon>
        <taxon>Thermodesulfovibrionia</taxon>
        <taxon>Thermodesulfovibrionales</taxon>
        <taxon>Thermodesulfovibrionaceae</taxon>
        <taxon>Thermodesulfovibrio</taxon>
    </lineage>
</organism>
<keyword evidence="14" id="KW-0175">Coiled coil</keyword>
<keyword evidence="10" id="KW-0067">ATP-binding</keyword>
<dbReference type="InterPro" id="IPR005467">
    <property type="entry name" value="His_kinase_dom"/>
</dbReference>
<name>A0A9W6GFK8_9BACT</name>
<evidence type="ECO:0000256" key="2">
    <source>
        <dbReference type="ARBA" id="ARBA00004651"/>
    </source>
</evidence>
<keyword evidence="4" id="KW-1003">Cell membrane</keyword>
<keyword evidence="8" id="KW-0547">Nucleotide-binding</keyword>
<dbReference type="Pfam" id="PF00512">
    <property type="entry name" value="HisKA"/>
    <property type="match status" value="1"/>
</dbReference>
<evidence type="ECO:0000313" key="18">
    <source>
        <dbReference type="EMBL" id="GLI54369.1"/>
    </source>
</evidence>
<proteinExistence type="predicted"/>
<dbReference type="SMART" id="SM00387">
    <property type="entry name" value="HATPase_c"/>
    <property type="match status" value="1"/>
</dbReference>
<sequence length="618" mass="69936">MKVSIKKLLIFSFLSVALISILFLLVQRTFWICKHEIEHTNEHHLVMAQTIGKLLEQRMKETFTRLEQIGKEIYEQGLYTKKTQKIIESVHYRNPYYTSIFVVDERGIVLFASPDKDEQGNSNIGKDLSSREWFTEIKKIKKSYIGNLIKGAITSKYTIPISVPILDRKGEFRGAICAGYPLNMLQEVADSLKHSEATVTITDKTGKLIAFSTLPHIKIEDIILTDQSNTEIFKASLEKKEGTAEFLSSITKDKRIGAFYVLDFGFRIWISKSMKDVTATVLSSLSWASFWALLALFLAFVVGYILSIKISKPITAIREISQKLSKGDFDIGTPIDTRIIEMESLNDALIESANRLKELYQSLEQKVKERTAELEIAKIHAEAANRAKSEFLANMSHELRTPLNSIIGFTEVLQDQLFGTLNEKQLEYLKDIHDSAKHLLNLINDILDLSKIEEGKTELELSEFRVSDVVNVSLIMFKEKASKHGIKLDAEISKEADITVTADERKIKQVLFNLVSNAVKFTPDGGSVKITAERKEEMIEIVVEDTGIGIKKEDRDKLFQPFSQLETTYTKKYQGTGLGLALSKSLVELHGGKIWCESEYGKGSRFGFSFPVKTKKET</sequence>
<keyword evidence="12" id="KW-0902">Two-component regulatory system</keyword>
<evidence type="ECO:0000259" key="16">
    <source>
        <dbReference type="PROSITE" id="PS50109"/>
    </source>
</evidence>
<dbReference type="InterPro" id="IPR003661">
    <property type="entry name" value="HisK_dim/P_dom"/>
</dbReference>
<keyword evidence="6" id="KW-0808">Transferase</keyword>
<evidence type="ECO:0000256" key="10">
    <source>
        <dbReference type="ARBA" id="ARBA00022840"/>
    </source>
</evidence>
<dbReference type="EMBL" id="BSDX01000001">
    <property type="protein sequence ID" value="GLI54369.1"/>
    <property type="molecule type" value="Genomic_DNA"/>
</dbReference>
<dbReference type="InterPro" id="IPR029151">
    <property type="entry name" value="Sensor-like_sf"/>
</dbReference>
<evidence type="ECO:0000256" key="6">
    <source>
        <dbReference type="ARBA" id="ARBA00022679"/>
    </source>
</evidence>
<dbReference type="InterPro" id="IPR033479">
    <property type="entry name" value="dCache_1"/>
</dbReference>
<dbReference type="SUPFAM" id="SSF103190">
    <property type="entry name" value="Sensory domain-like"/>
    <property type="match status" value="1"/>
</dbReference>
<comment type="caution">
    <text evidence="18">The sequence shown here is derived from an EMBL/GenBank/DDBJ whole genome shotgun (WGS) entry which is preliminary data.</text>
</comment>
<feature type="transmembrane region" description="Helical" evidence="15">
    <location>
        <begin position="285"/>
        <end position="306"/>
    </location>
</feature>
<feature type="coiled-coil region" evidence="14">
    <location>
        <begin position="346"/>
        <end position="380"/>
    </location>
</feature>
<dbReference type="InterPro" id="IPR003660">
    <property type="entry name" value="HAMP_dom"/>
</dbReference>
<dbReference type="Gene3D" id="6.10.340.10">
    <property type="match status" value="1"/>
</dbReference>
<keyword evidence="7 15" id="KW-0812">Transmembrane</keyword>